<dbReference type="OrthoDB" id="7032325at2"/>
<reference evidence="1 2" key="1">
    <citation type="submission" date="2016-10" db="EMBL/GenBank/DDBJ databases">
        <title>Genome Sequence of Pseudomonas putida GM4FR.</title>
        <authorList>
            <person name="Poehlein A."/>
            <person name="Wemheuer F."/>
            <person name="Hollensteiner J."/>
            <person name="Wemheuer B."/>
        </authorList>
    </citation>
    <scope>NUCLEOTIDE SEQUENCE [LARGE SCALE GENOMIC DNA]</scope>
    <source>
        <strain evidence="1 2">GM4FR</strain>
    </source>
</reference>
<dbReference type="AlphaFoldDB" id="A0A1Q9R2E6"/>
<evidence type="ECO:0000313" key="2">
    <source>
        <dbReference type="Proteomes" id="UP000186736"/>
    </source>
</evidence>
<evidence type="ECO:0000313" key="1">
    <source>
        <dbReference type="EMBL" id="OLS61551.1"/>
    </source>
</evidence>
<proteinExistence type="predicted"/>
<dbReference type="RefSeq" id="WP_081430278.1">
    <property type="nucleotide sequence ID" value="NZ_MKZO01000031.1"/>
</dbReference>
<sequence>MSNNYILAGAERQAQLEAAKAAFFASGRQITQLGDCAAVPPPARSQNIDPETVLVRKRKRLTTYDRLRLREMADTYE</sequence>
<dbReference type="EMBL" id="MKZO01000031">
    <property type="protein sequence ID" value="OLS61551.1"/>
    <property type="molecule type" value="Genomic_DNA"/>
</dbReference>
<comment type="caution">
    <text evidence="1">The sequence shown here is derived from an EMBL/GenBank/DDBJ whole genome shotgun (WGS) entry which is preliminary data.</text>
</comment>
<gene>
    <name evidence="1" type="ORF">PSEMO_36180</name>
</gene>
<protein>
    <submittedName>
        <fullName evidence="1">Uncharacterized protein</fullName>
    </submittedName>
</protein>
<accession>A0A1Q9R2E6</accession>
<name>A0A1Q9R2E6_PSEPU</name>
<dbReference type="Proteomes" id="UP000186736">
    <property type="component" value="Unassembled WGS sequence"/>
</dbReference>
<organism evidence="1 2">
    <name type="scientific">Pseudomonas putida</name>
    <name type="common">Arthrobacter siderocapsulatus</name>
    <dbReference type="NCBI Taxonomy" id="303"/>
    <lineage>
        <taxon>Bacteria</taxon>
        <taxon>Pseudomonadati</taxon>
        <taxon>Pseudomonadota</taxon>
        <taxon>Gammaproteobacteria</taxon>
        <taxon>Pseudomonadales</taxon>
        <taxon>Pseudomonadaceae</taxon>
        <taxon>Pseudomonas</taxon>
    </lineage>
</organism>